<keyword evidence="6 9" id="KW-0472">Membrane</keyword>
<name>A0A6F8PWR2_9GAMM</name>
<evidence type="ECO:0000313" key="11">
    <source>
        <dbReference type="Proteomes" id="UP000501726"/>
    </source>
</evidence>
<proteinExistence type="predicted"/>
<dbReference type="Proteomes" id="UP000501726">
    <property type="component" value="Chromosome"/>
</dbReference>
<keyword evidence="7" id="KW-0131">Cell cycle</keyword>
<keyword evidence="3" id="KW-0132">Cell division</keyword>
<evidence type="ECO:0000256" key="9">
    <source>
        <dbReference type="SAM" id="Phobius"/>
    </source>
</evidence>
<gene>
    <name evidence="10" type="ORF">THMIRHAS_19320</name>
</gene>
<organism evidence="10 11">
    <name type="scientific">Thiosulfatimonas sediminis</name>
    <dbReference type="NCBI Taxonomy" id="2675054"/>
    <lineage>
        <taxon>Bacteria</taxon>
        <taxon>Pseudomonadati</taxon>
        <taxon>Pseudomonadota</taxon>
        <taxon>Gammaproteobacteria</taxon>
        <taxon>Thiotrichales</taxon>
        <taxon>Piscirickettsiaceae</taxon>
        <taxon>Thiosulfatimonas</taxon>
    </lineage>
</organism>
<dbReference type="GO" id="GO:0005886">
    <property type="term" value="C:plasma membrane"/>
    <property type="evidence" value="ECO:0007669"/>
    <property type="project" value="UniProtKB-SubCell"/>
</dbReference>
<evidence type="ECO:0000256" key="8">
    <source>
        <dbReference type="NCBIfam" id="TIGR02209"/>
    </source>
</evidence>
<dbReference type="AlphaFoldDB" id="A0A6F8PWR2"/>
<dbReference type="NCBIfam" id="TIGR02209">
    <property type="entry name" value="ftsL_broad"/>
    <property type="match status" value="1"/>
</dbReference>
<evidence type="ECO:0000256" key="7">
    <source>
        <dbReference type="ARBA" id="ARBA00023306"/>
    </source>
</evidence>
<evidence type="ECO:0000256" key="3">
    <source>
        <dbReference type="ARBA" id="ARBA00022618"/>
    </source>
</evidence>
<protein>
    <recommendedName>
        <fullName evidence="8">Cell division protein FtsL</fullName>
    </recommendedName>
</protein>
<sequence>MHASAKPTNLSETKRSGLFLLFFLMLLLFALLVGNVLLGHEIRGLQKEYYKTHDQLLEARDQRGELMIEYSHLTAPARVEKIAKEKLGMKAIQENKQTIFIVEKERPN</sequence>
<dbReference type="RefSeq" id="WP_173273308.1">
    <property type="nucleotide sequence ID" value="NZ_AP021889.1"/>
</dbReference>
<evidence type="ECO:0000313" key="10">
    <source>
        <dbReference type="EMBL" id="BBP46559.1"/>
    </source>
</evidence>
<dbReference type="Pfam" id="PF04999">
    <property type="entry name" value="FtsL"/>
    <property type="match status" value="1"/>
</dbReference>
<evidence type="ECO:0000256" key="5">
    <source>
        <dbReference type="ARBA" id="ARBA00022989"/>
    </source>
</evidence>
<comment type="subcellular location">
    <subcellularLocation>
        <location evidence="1">Cell membrane</location>
        <topology evidence="1">Single-pass type II membrane protein</topology>
    </subcellularLocation>
</comment>
<evidence type="ECO:0000256" key="1">
    <source>
        <dbReference type="ARBA" id="ARBA00004401"/>
    </source>
</evidence>
<dbReference type="KEGG" id="tse:THMIRHAS_19320"/>
<keyword evidence="11" id="KW-1185">Reference proteome</keyword>
<reference evidence="11" key="1">
    <citation type="submission" date="2019-11" db="EMBL/GenBank/DDBJ databases">
        <title>Isolation and characterization of two novel species in the genus Thiomicrorhabdus.</title>
        <authorList>
            <person name="Mochizuki J."/>
            <person name="Kojima H."/>
            <person name="Fukui M."/>
        </authorList>
    </citation>
    <scope>NUCLEOTIDE SEQUENCE [LARGE SCALE GENOMIC DNA]</scope>
    <source>
        <strain evidence="11">aks77</strain>
    </source>
</reference>
<evidence type="ECO:0000256" key="4">
    <source>
        <dbReference type="ARBA" id="ARBA00022692"/>
    </source>
</evidence>
<keyword evidence="4 9" id="KW-0812">Transmembrane</keyword>
<keyword evidence="2" id="KW-1003">Cell membrane</keyword>
<accession>A0A6F8PWR2</accession>
<dbReference type="EMBL" id="AP021889">
    <property type="protein sequence ID" value="BBP46559.1"/>
    <property type="molecule type" value="Genomic_DNA"/>
</dbReference>
<feature type="transmembrane region" description="Helical" evidence="9">
    <location>
        <begin position="18"/>
        <end position="38"/>
    </location>
</feature>
<dbReference type="GO" id="GO:0051301">
    <property type="term" value="P:cell division"/>
    <property type="evidence" value="ECO:0007669"/>
    <property type="project" value="UniProtKB-KW"/>
</dbReference>
<evidence type="ECO:0000256" key="2">
    <source>
        <dbReference type="ARBA" id="ARBA00022475"/>
    </source>
</evidence>
<dbReference type="InterPro" id="IPR011922">
    <property type="entry name" value="Cell_div_FtsL"/>
</dbReference>
<evidence type="ECO:0000256" key="6">
    <source>
        <dbReference type="ARBA" id="ARBA00023136"/>
    </source>
</evidence>
<keyword evidence="5 9" id="KW-1133">Transmembrane helix</keyword>